<dbReference type="InterPro" id="IPR040393">
    <property type="entry name" value="TREX1/2"/>
</dbReference>
<comment type="caution">
    <text evidence="9">The sequence shown here is derived from an EMBL/GenBank/DDBJ whole genome shotgun (WGS) entry which is preliminary data.</text>
</comment>
<evidence type="ECO:0000256" key="3">
    <source>
        <dbReference type="ARBA" id="ARBA00022723"/>
    </source>
</evidence>
<reference evidence="9" key="1">
    <citation type="submission" date="2021-04" db="EMBL/GenBank/DDBJ databases">
        <authorList>
            <consortium name="Molecular Ecology Group"/>
        </authorList>
    </citation>
    <scope>NUCLEOTIDE SEQUENCE</scope>
</reference>
<dbReference type="InterPro" id="IPR013520">
    <property type="entry name" value="Ribonucl_H"/>
</dbReference>
<dbReference type="OrthoDB" id="10250935at2759"/>
<dbReference type="Pfam" id="PF00929">
    <property type="entry name" value="RNase_T"/>
    <property type="match status" value="1"/>
</dbReference>
<accession>A0A8S3ZQ26</accession>
<keyword evidence="10" id="KW-1185">Reference proteome</keyword>
<evidence type="ECO:0000256" key="6">
    <source>
        <dbReference type="ARBA" id="ARBA00022842"/>
    </source>
</evidence>
<dbReference type="GO" id="GO:0005737">
    <property type="term" value="C:cytoplasm"/>
    <property type="evidence" value="ECO:0007669"/>
    <property type="project" value="TreeGrafter"/>
</dbReference>
<evidence type="ECO:0000256" key="1">
    <source>
        <dbReference type="ARBA" id="ARBA00001946"/>
    </source>
</evidence>
<evidence type="ECO:0000313" key="10">
    <source>
        <dbReference type="Proteomes" id="UP000678393"/>
    </source>
</evidence>
<dbReference type="GO" id="GO:0008296">
    <property type="term" value="F:3'-5'-DNA exonuclease activity"/>
    <property type="evidence" value="ECO:0007669"/>
    <property type="project" value="TreeGrafter"/>
</dbReference>
<keyword evidence="3" id="KW-0479">Metal-binding</keyword>
<dbReference type="InterPro" id="IPR036397">
    <property type="entry name" value="RNaseH_sf"/>
</dbReference>
<dbReference type="EMBL" id="CAJHNH020003757">
    <property type="protein sequence ID" value="CAG5129920.1"/>
    <property type="molecule type" value="Genomic_DNA"/>
</dbReference>
<evidence type="ECO:0000313" key="9">
    <source>
        <dbReference type="EMBL" id="CAG5129920.1"/>
    </source>
</evidence>
<protein>
    <recommendedName>
        <fullName evidence="8">Exonuclease domain-containing protein</fullName>
    </recommendedName>
</protein>
<evidence type="ECO:0000259" key="8">
    <source>
        <dbReference type="Pfam" id="PF00929"/>
    </source>
</evidence>
<dbReference type="AlphaFoldDB" id="A0A8S3ZQ26"/>
<name>A0A8S3ZQ26_9EUPU</name>
<dbReference type="Gene3D" id="3.30.420.10">
    <property type="entry name" value="Ribonuclease H-like superfamily/Ribonuclease H"/>
    <property type="match status" value="1"/>
</dbReference>
<dbReference type="PANTHER" id="PTHR13058">
    <property type="entry name" value="THREE PRIME REPAIR EXONUCLEASE 1, 2"/>
    <property type="match status" value="1"/>
</dbReference>
<dbReference type="SUPFAM" id="SSF53098">
    <property type="entry name" value="Ribonuclease H-like"/>
    <property type="match status" value="1"/>
</dbReference>
<comment type="cofactor">
    <cofactor evidence="1">
        <name>Mg(2+)</name>
        <dbReference type="ChEBI" id="CHEBI:18420"/>
    </cofactor>
</comment>
<organism evidence="9 10">
    <name type="scientific">Candidula unifasciata</name>
    <dbReference type="NCBI Taxonomy" id="100452"/>
    <lineage>
        <taxon>Eukaryota</taxon>
        <taxon>Metazoa</taxon>
        <taxon>Spiralia</taxon>
        <taxon>Lophotrochozoa</taxon>
        <taxon>Mollusca</taxon>
        <taxon>Gastropoda</taxon>
        <taxon>Heterobranchia</taxon>
        <taxon>Euthyneura</taxon>
        <taxon>Panpulmonata</taxon>
        <taxon>Eupulmonata</taxon>
        <taxon>Stylommatophora</taxon>
        <taxon>Helicina</taxon>
        <taxon>Helicoidea</taxon>
        <taxon>Geomitridae</taxon>
        <taxon>Candidula</taxon>
    </lineage>
</organism>
<keyword evidence="6" id="KW-0460">Magnesium</keyword>
<comment type="similarity">
    <text evidence="7">Belongs to the exonuclease superfamily. TREX family.</text>
</comment>
<feature type="domain" description="Exonuclease" evidence="8">
    <location>
        <begin position="18"/>
        <end position="116"/>
    </location>
</feature>
<proteinExistence type="inferred from homology"/>
<dbReference type="InterPro" id="IPR012337">
    <property type="entry name" value="RNaseH-like_sf"/>
</dbReference>
<evidence type="ECO:0000256" key="5">
    <source>
        <dbReference type="ARBA" id="ARBA00022839"/>
    </source>
</evidence>
<evidence type="ECO:0000256" key="4">
    <source>
        <dbReference type="ARBA" id="ARBA00022801"/>
    </source>
</evidence>
<keyword evidence="4" id="KW-0378">Hydrolase</keyword>
<dbReference type="PANTHER" id="PTHR13058:SF19">
    <property type="entry name" value="LD40940P"/>
    <property type="match status" value="1"/>
</dbReference>
<dbReference type="GO" id="GO:0006308">
    <property type="term" value="P:DNA catabolic process"/>
    <property type="evidence" value="ECO:0007669"/>
    <property type="project" value="TreeGrafter"/>
</dbReference>
<dbReference type="GO" id="GO:0046872">
    <property type="term" value="F:metal ion binding"/>
    <property type="evidence" value="ECO:0007669"/>
    <property type="project" value="UniProtKB-KW"/>
</dbReference>
<dbReference type="GO" id="GO:0003676">
    <property type="term" value="F:nucleic acid binding"/>
    <property type="evidence" value="ECO:0007669"/>
    <property type="project" value="InterPro"/>
</dbReference>
<dbReference type="Proteomes" id="UP000678393">
    <property type="component" value="Unassembled WGS sequence"/>
</dbReference>
<sequence length="120" mass="13220">MEHRAEETSPAISVKTFVLFDTETTGLPSPGYNPGIVELCFIAVTREELLTKQKTLRVINKLVICVNPCKKIGSSASEITGLYNEALEDMPSFNKQAPLITMFLENLPQPVCLIAHNGNE</sequence>
<keyword evidence="2" id="KW-0540">Nuclease</keyword>
<gene>
    <name evidence="9" type="ORF">CUNI_LOCUS15478</name>
</gene>
<keyword evidence="5" id="KW-0269">Exonuclease</keyword>
<evidence type="ECO:0000256" key="7">
    <source>
        <dbReference type="ARBA" id="ARBA00025769"/>
    </source>
</evidence>
<evidence type="ECO:0000256" key="2">
    <source>
        <dbReference type="ARBA" id="ARBA00022722"/>
    </source>
</evidence>